<dbReference type="Proteomes" id="UP001153954">
    <property type="component" value="Unassembled WGS sequence"/>
</dbReference>
<name>A0AAU9UT47_EUPED</name>
<sequence length="123" mass="13409">MCDISSGGSLFGVAGSSVVGGAHKRSGVCWHRGAAGDNFGNFEKAQFWVKYLKVYPSTTEQELKLFLPFLSTYLCEKAFSAVVAIKTKYRSKLDIASDLSFALASIEPRIGNLVKNMQTHSSH</sequence>
<dbReference type="PANTHER" id="PTHR45913">
    <property type="entry name" value="EPM2A-INTERACTING PROTEIN 1"/>
    <property type="match status" value="1"/>
</dbReference>
<evidence type="ECO:0008006" key="3">
    <source>
        <dbReference type="Google" id="ProtNLM"/>
    </source>
</evidence>
<evidence type="ECO:0000313" key="1">
    <source>
        <dbReference type="EMBL" id="CAH2102829.1"/>
    </source>
</evidence>
<accession>A0AAU9UT47</accession>
<reference evidence="1" key="1">
    <citation type="submission" date="2022-03" db="EMBL/GenBank/DDBJ databases">
        <authorList>
            <person name="Tunstrom K."/>
        </authorList>
    </citation>
    <scope>NUCLEOTIDE SEQUENCE</scope>
</reference>
<gene>
    <name evidence="1" type="ORF">EEDITHA_LOCUS17404</name>
</gene>
<comment type="caution">
    <text evidence="1">The sequence shown here is derived from an EMBL/GenBank/DDBJ whole genome shotgun (WGS) entry which is preliminary data.</text>
</comment>
<proteinExistence type="predicted"/>
<evidence type="ECO:0000313" key="2">
    <source>
        <dbReference type="Proteomes" id="UP001153954"/>
    </source>
</evidence>
<dbReference type="AlphaFoldDB" id="A0AAU9UT47"/>
<dbReference type="EMBL" id="CAKOGL010000025">
    <property type="protein sequence ID" value="CAH2102829.1"/>
    <property type="molecule type" value="Genomic_DNA"/>
</dbReference>
<keyword evidence="2" id="KW-1185">Reference proteome</keyword>
<protein>
    <recommendedName>
        <fullName evidence="3">HAT C-terminal dimerisation domain-containing protein</fullName>
    </recommendedName>
</protein>
<dbReference type="PANTHER" id="PTHR45913:SF19">
    <property type="entry name" value="LOW QUALITY PROTEIN: ZINC FINGER BED DOMAIN-CONTAINING PROTEIN 5-LIKE"/>
    <property type="match status" value="1"/>
</dbReference>
<organism evidence="1 2">
    <name type="scientific">Euphydryas editha</name>
    <name type="common">Edith's checkerspot</name>
    <dbReference type="NCBI Taxonomy" id="104508"/>
    <lineage>
        <taxon>Eukaryota</taxon>
        <taxon>Metazoa</taxon>
        <taxon>Ecdysozoa</taxon>
        <taxon>Arthropoda</taxon>
        <taxon>Hexapoda</taxon>
        <taxon>Insecta</taxon>
        <taxon>Pterygota</taxon>
        <taxon>Neoptera</taxon>
        <taxon>Endopterygota</taxon>
        <taxon>Lepidoptera</taxon>
        <taxon>Glossata</taxon>
        <taxon>Ditrysia</taxon>
        <taxon>Papilionoidea</taxon>
        <taxon>Nymphalidae</taxon>
        <taxon>Nymphalinae</taxon>
        <taxon>Euphydryas</taxon>
    </lineage>
</organism>